<proteinExistence type="predicted"/>
<name>A0ABZ1YW49_9NOCA</name>
<evidence type="ECO:0008006" key="3">
    <source>
        <dbReference type="Google" id="ProtNLM"/>
    </source>
</evidence>
<evidence type="ECO:0000313" key="2">
    <source>
        <dbReference type="Proteomes" id="UP001432062"/>
    </source>
</evidence>
<organism evidence="1 2">
    <name type="scientific">Nocardia vinacea</name>
    <dbReference type="NCBI Taxonomy" id="96468"/>
    <lineage>
        <taxon>Bacteria</taxon>
        <taxon>Bacillati</taxon>
        <taxon>Actinomycetota</taxon>
        <taxon>Actinomycetes</taxon>
        <taxon>Mycobacteriales</taxon>
        <taxon>Nocardiaceae</taxon>
        <taxon>Nocardia</taxon>
    </lineage>
</organism>
<gene>
    <name evidence="1" type="ORF">OG563_04555</name>
</gene>
<dbReference type="InterPro" id="IPR011008">
    <property type="entry name" value="Dimeric_a/b-barrel"/>
</dbReference>
<dbReference type="Proteomes" id="UP001432062">
    <property type="component" value="Chromosome"/>
</dbReference>
<accession>A0ABZ1YW49</accession>
<dbReference type="Gene3D" id="3.30.70.100">
    <property type="match status" value="1"/>
</dbReference>
<keyword evidence="2" id="KW-1185">Reference proteome</keyword>
<dbReference type="EMBL" id="CP109441">
    <property type="protein sequence ID" value="WUV47517.1"/>
    <property type="molecule type" value="Genomic_DNA"/>
</dbReference>
<protein>
    <recommendedName>
        <fullName evidence="3">EthD domain-containing protein</fullName>
    </recommendedName>
</protein>
<evidence type="ECO:0000313" key="1">
    <source>
        <dbReference type="EMBL" id="WUV47517.1"/>
    </source>
</evidence>
<dbReference type="SUPFAM" id="SSF54909">
    <property type="entry name" value="Dimeric alpha+beta barrel"/>
    <property type="match status" value="1"/>
</dbReference>
<dbReference type="RefSeq" id="WP_040701750.1">
    <property type="nucleotide sequence ID" value="NZ_CP109441.1"/>
</dbReference>
<sequence>MKLMVFSRPQPGRDEEYNTWYGEVHVPEMLAIDGVKSCTRHRLRTTEDQPTEYLAVYDIDGDIDTVMKELMARSKDGRMRLSSSIDPANTRMTIWEPI</sequence>
<reference evidence="1" key="1">
    <citation type="submission" date="2022-10" db="EMBL/GenBank/DDBJ databases">
        <title>The complete genomes of actinobacterial strains from the NBC collection.</title>
        <authorList>
            <person name="Joergensen T.S."/>
            <person name="Alvarez Arevalo M."/>
            <person name="Sterndorff E.B."/>
            <person name="Faurdal D."/>
            <person name="Vuksanovic O."/>
            <person name="Mourched A.-S."/>
            <person name="Charusanti P."/>
            <person name="Shaw S."/>
            <person name="Blin K."/>
            <person name="Weber T."/>
        </authorList>
    </citation>
    <scope>NUCLEOTIDE SEQUENCE</scope>
    <source>
        <strain evidence="1">NBC_01482</strain>
    </source>
</reference>